<feature type="transmembrane region" description="Helical" evidence="1">
    <location>
        <begin position="116"/>
        <end position="135"/>
    </location>
</feature>
<proteinExistence type="predicted"/>
<evidence type="ECO:0000313" key="2">
    <source>
        <dbReference type="EMBL" id="HJH49626.1"/>
    </source>
</evidence>
<reference evidence="2" key="2">
    <citation type="submission" date="2021-09" db="EMBL/GenBank/DDBJ databases">
        <authorList>
            <person name="Gilroy R."/>
        </authorList>
    </citation>
    <scope>NUCLEOTIDE SEQUENCE</scope>
    <source>
        <strain evidence="2">USAMLcec4-12693</strain>
    </source>
</reference>
<sequence length="136" mass="16303">MQESTPLKGRILNIVREYYDEYYEDSDGRRRRRQTFYFMIIEVVDPQTGAVQTIKSDPYRIPLQKYIGSPYVQVYTDRTGWKHVVDGFQLKEKRSDPDIPLENSNVYLKDFNEPTIFIKIITGIIFILFFLQIFFR</sequence>
<evidence type="ECO:0000313" key="3">
    <source>
        <dbReference type="Proteomes" id="UP000813420"/>
    </source>
</evidence>
<protein>
    <submittedName>
        <fullName evidence="2">Uncharacterized protein</fullName>
    </submittedName>
</protein>
<gene>
    <name evidence="2" type="ORF">K8V39_05115</name>
</gene>
<organism evidence="2 3">
    <name type="scientific">Merdimonas faecis</name>
    <dbReference type="NCBI Taxonomy" id="1653435"/>
    <lineage>
        <taxon>Bacteria</taxon>
        <taxon>Bacillati</taxon>
        <taxon>Bacillota</taxon>
        <taxon>Clostridia</taxon>
        <taxon>Lachnospirales</taxon>
        <taxon>Lachnospiraceae</taxon>
        <taxon>Merdimonas</taxon>
    </lineage>
</organism>
<name>A0A9D2VXY7_9FIRM</name>
<accession>A0A9D2VXY7</accession>
<keyword evidence="1" id="KW-1133">Transmembrane helix</keyword>
<dbReference type="AlphaFoldDB" id="A0A9D2VXY7"/>
<keyword evidence="1" id="KW-0812">Transmembrane</keyword>
<keyword evidence="1" id="KW-0472">Membrane</keyword>
<dbReference type="RefSeq" id="WP_270644081.1">
    <property type="nucleotide sequence ID" value="NZ_CAKNNN010000019.1"/>
</dbReference>
<dbReference type="EMBL" id="DYXE01000049">
    <property type="protein sequence ID" value="HJH49626.1"/>
    <property type="molecule type" value="Genomic_DNA"/>
</dbReference>
<dbReference type="Proteomes" id="UP000813420">
    <property type="component" value="Unassembled WGS sequence"/>
</dbReference>
<comment type="caution">
    <text evidence="2">The sequence shown here is derived from an EMBL/GenBank/DDBJ whole genome shotgun (WGS) entry which is preliminary data.</text>
</comment>
<evidence type="ECO:0000256" key="1">
    <source>
        <dbReference type="SAM" id="Phobius"/>
    </source>
</evidence>
<reference evidence="2" key="1">
    <citation type="journal article" date="2021" name="PeerJ">
        <title>Extensive microbial diversity within the chicken gut microbiome revealed by metagenomics and culture.</title>
        <authorList>
            <person name="Gilroy R."/>
            <person name="Ravi A."/>
            <person name="Getino M."/>
            <person name="Pursley I."/>
            <person name="Horton D.L."/>
            <person name="Alikhan N.F."/>
            <person name="Baker D."/>
            <person name="Gharbi K."/>
            <person name="Hall N."/>
            <person name="Watson M."/>
            <person name="Adriaenssens E.M."/>
            <person name="Foster-Nyarko E."/>
            <person name="Jarju S."/>
            <person name="Secka A."/>
            <person name="Antonio M."/>
            <person name="Oren A."/>
            <person name="Chaudhuri R.R."/>
            <person name="La Ragione R."/>
            <person name="Hildebrand F."/>
            <person name="Pallen M.J."/>
        </authorList>
    </citation>
    <scope>NUCLEOTIDE SEQUENCE</scope>
    <source>
        <strain evidence="2">USAMLcec4-12693</strain>
    </source>
</reference>